<keyword evidence="5" id="KW-0851">Voltage-gated channel</keyword>
<comment type="subcellular location">
    <subcellularLocation>
        <location evidence="1">Cell membrane</location>
        <topology evidence="1">Multi-pass membrane protein</topology>
    </subcellularLocation>
</comment>
<keyword evidence="8" id="KW-0472">Membrane</keyword>
<dbReference type="PANTHER" id="PTHR46480:SF1">
    <property type="entry name" value="VOLTAGE-GATED HYDROGEN CHANNEL 1"/>
    <property type="match status" value="1"/>
</dbReference>
<dbReference type="PROSITE" id="PS51257">
    <property type="entry name" value="PROKAR_LIPOPROTEIN"/>
    <property type="match status" value="1"/>
</dbReference>
<dbReference type="EnsemblProtists" id="EKX52669">
    <property type="protein sequence ID" value="EKX52669"/>
    <property type="gene ID" value="GUITHDRAFT_150621"/>
</dbReference>
<dbReference type="InterPro" id="IPR027359">
    <property type="entry name" value="Volt_channel_dom_sf"/>
</dbReference>
<dbReference type="HOGENOM" id="CLU_995528_0_0_1"/>
<evidence type="ECO:0000313" key="14">
    <source>
        <dbReference type="Proteomes" id="UP000011087"/>
    </source>
</evidence>
<feature type="signal peptide" evidence="11">
    <location>
        <begin position="1"/>
        <end position="23"/>
    </location>
</feature>
<feature type="compositionally biased region" description="Basic and acidic residues" evidence="10">
    <location>
        <begin position="30"/>
        <end position="52"/>
    </location>
</feature>
<dbReference type="KEGG" id="gtt:GUITHDRAFT_150621"/>
<evidence type="ECO:0000313" key="12">
    <source>
        <dbReference type="EMBL" id="EKX52669.1"/>
    </source>
</evidence>
<dbReference type="EMBL" id="JH992972">
    <property type="protein sequence ID" value="EKX52669.1"/>
    <property type="molecule type" value="Genomic_DNA"/>
</dbReference>
<keyword evidence="11" id="KW-0732">Signal</keyword>
<dbReference type="RefSeq" id="XP_005839649.1">
    <property type="nucleotide sequence ID" value="XM_005839592.1"/>
</dbReference>
<evidence type="ECO:0000256" key="11">
    <source>
        <dbReference type="SAM" id="SignalP"/>
    </source>
</evidence>
<evidence type="ECO:0000256" key="1">
    <source>
        <dbReference type="ARBA" id="ARBA00004651"/>
    </source>
</evidence>
<keyword evidence="3" id="KW-1003">Cell membrane</keyword>
<evidence type="ECO:0000256" key="2">
    <source>
        <dbReference type="ARBA" id="ARBA00022448"/>
    </source>
</evidence>
<keyword evidence="2" id="KW-0813">Transport</keyword>
<evidence type="ECO:0000256" key="3">
    <source>
        <dbReference type="ARBA" id="ARBA00022475"/>
    </source>
</evidence>
<reference evidence="13" key="3">
    <citation type="submission" date="2015-06" db="UniProtKB">
        <authorList>
            <consortium name="EnsemblProtists"/>
        </authorList>
    </citation>
    <scope>IDENTIFICATION</scope>
</reference>
<evidence type="ECO:0000256" key="5">
    <source>
        <dbReference type="ARBA" id="ARBA00022882"/>
    </source>
</evidence>
<evidence type="ECO:0000313" key="13">
    <source>
        <dbReference type="EnsemblProtists" id="EKX52669"/>
    </source>
</evidence>
<dbReference type="GO" id="GO:0005886">
    <property type="term" value="C:plasma membrane"/>
    <property type="evidence" value="ECO:0007669"/>
    <property type="project" value="UniProtKB-SubCell"/>
</dbReference>
<feature type="chain" id="PRO_5008771830" description="Hydrogen voltage-gated channel 1" evidence="11">
    <location>
        <begin position="24"/>
        <end position="280"/>
    </location>
</feature>
<dbReference type="GeneID" id="17309464"/>
<feature type="region of interest" description="Disordered" evidence="10">
    <location>
        <begin position="30"/>
        <end position="97"/>
    </location>
</feature>
<evidence type="ECO:0000256" key="7">
    <source>
        <dbReference type="ARBA" id="ARBA00023065"/>
    </source>
</evidence>
<dbReference type="PANTHER" id="PTHR46480">
    <property type="entry name" value="F20B24.22"/>
    <property type="match status" value="1"/>
</dbReference>
<dbReference type="GO" id="GO:0034702">
    <property type="term" value="C:monoatomic ion channel complex"/>
    <property type="evidence" value="ECO:0007669"/>
    <property type="project" value="UniProtKB-KW"/>
</dbReference>
<keyword evidence="7" id="KW-0406">Ion transport</keyword>
<evidence type="ECO:0000256" key="9">
    <source>
        <dbReference type="ARBA" id="ARBA00023303"/>
    </source>
</evidence>
<keyword evidence="4" id="KW-0812">Transmembrane</keyword>
<keyword evidence="9" id="KW-0407">Ion channel</keyword>
<name>L1JWF7_GUITC</name>
<dbReference type="PaxDb" id="55529-EKX52669"/>
<reference evidence="12 14" key="1">
    <citation type="journal article" date="2012" name="Nature">
        <title>Algal genomes reveal evolutionary mosaicism and the fate of nucleomorphs.</title>
        <authorList>
            <consortium name="DOE Joint Genome Institute"/>
            <person name="Curtis B.A."/>
            <person name="Tanifuji G."/>
            <person name="Burki F."/>
            <person name="Gruber A."/>
            <person name="Irimia M."/>
            <person name="Maruyama S."/>
            <person name="Arias M.C."/>
            <person name="Ball S.G."/>
            <person name="Gile G.H."/>
            <person name="Hirakawa Y."/>
            <person name="Hopkins J.F."/>
            <person name="Kuo A."/>
            <person name="Rensing S.A."/>
            <person name="Schmutz J."/>
            <person name="Symeonidi A."/>
            <person name="Elias M."/>
            <person name="Eveleigh R.J."/>
            <person name="Herman E.K."/>
            <person name="Klute M.J."/>
            <person name="Nakayama T."/>
            <person name="Obornik M."/>
            <person name="Reyes-Prieto A."/>
            <person name="Armbrust E.V."/>
            <person name="Aves S.J."/>
            <person name="Beiko R.G."/>
            <person name="Coutinho P."/>
            <person name="Dacks J.B."/>
            <person name="Durnford D.G."/>
            <person name="Fast N.M."/>
            <person name="Green B.R."/>
            <person name="Grisdale C.J."/>
            <person name="Hempel F."/>
            <person name="Henrissat B."/>
            <person name="Hoppner M.P."/>
            <person name="Ishida K."/>
            <person name="Kim E."/>
            <person name="Koreny L."/>
            <person name="Kroth P.G."/>
            <person name="Liu Y."/>
            <person name="Malik S.B."/>
            <person name="Maier U.G."/>
            <person name="McRose D."/>
            <person name="Mock T."/>
            <person name="Neilson J.A."/>
            <person name="Onodera N.T."/>
            <person name="Poole A.M."/>
            <person name="Pritham E.J."/>
            <person name="Richards T.A."/>
            <person name="Rocap G."/>
            <person name="Roy S.W."/>
            <person name="Sarai C."/>
            <person name="Schaack S."/>
            <person name="Shirato S."/>
            <person name="Slamovits C.H."/>
            <person name="Spencer D.F."/>
            <person name="Suzuki S."/>
            <person name="Worden A.Z."/>
            <person name="Zauner S."/>
            <person name="Barry K."/>
            <person name="Bell C."/>
            <person name="Bharti A.K."/>
            <person name="Crow J.A."/>
            <person name="Grimwood J."/>
            <person name="Kramer R."/>
            <person name="Lindquist E."/>
            <person name="Lucas S."/>
            <person name="Salamov A."/>
            <person name="McFadden G.I."/>
            <person name="Lane C.E."/>
            <person name="Keeling P.J."/>
            <person name="Gray M.W."/>
            <person name="Grigoriev I.V."/>
            <person name="Archibald J.M."/>
        </authorList>
    </citation>
    <scope>NUCLEOTIDE SEQUENCE</scope>
    <source>
        <strain evidence="12 14">CCMP2712</strain>
    </source>
</reference>
<evidence type="ECO:0000256" key="4">
    <source>
        <dbReference type="ARBA" id="ARBA00022692"/>
    </source>
</evidence>
<dbReference type="OrthoDB" id="10661782at2759"/>
<protein>
    <recommendedName>
        <fullName evidence="15">Hydrogen voltage-gated channel 1</fullName>
    </recommendedName>
</protein>
<gene>
    <name evidence="12" type="ORF">GUITHDRAFT_150621</name>
</gene>
<evidence type="ECO:0000256" key="8">
    <source>
        <dbReference type="ARBA" id="ARBA00023136"/>
    </source>
</evidence>
<accession>L1JWF7</accession>
<dbReference type="Proteomes" id="UP000011087">
    <property type="component" value="Unassembled WGS sequence"/>
</dbReference>
<sequence>MRGTARVLSLCLLSLILISCSTAEEVNHASEQTEKVADPVHENVVRHEEERVQQQPPPPPPPSPPVAEAKEPARPPPQQAKQRVEEKKNTSSESKASLPTLKSFNPFSLHEVKKWKKNTLNFLHKDEVHAVKSALVMGDVALVVTGIQLQLSIFYEKMQAAQLLGNPSAGHHEHLAHVHHYREHACAQGSIAILSILLIENLAVLWATGWKKFIKKTTQVTDFVVVATSLVLELVFDKLTGFERIVAELWRFVRIVHGSYETFFHSPFVAPLVAPDKGHH</sequence>
<dbReference type="GO" id="GO:0030171">
    <property type="term" value="F:voltage-gated proton channel activity"/>
    <property type="evidence" value="ECO:0007669"/>
    <property type="project" value="InterPro"/>
</dbReference>
<dbReference type="AlphaFoldDB" id="L1JWF7"/>
<dbReference type="Gene3D" id="1.20.120.350">
    <property type="entry name" value="Voltage-gated potassium channels. Chain C"/>
    <property type="match status" value="1"/>
</dbReference>
<keyword evidence="6" id="KW-1133">Transmembrane helix</keyword>
<keyword evidence="14" id="KW-1185">Reference proteome</keyword>
<evidence type="ECO:0000256" key="6">
    <source>
        <dbReference type="ARBA" id="ARBA00022989"/>
    </source>
</evidence>
<evidence type="ECO:0000256" key="10">
    <source>
        <dbReference type="SAM" id="MobiDB-lite"/>
    </source>
</evidence>
<evidence type="ECO:0008006" key="15">
    <source>
        <dbReference type="Google" id="ProtNLM"/>
    </source>
</evidence>
<feature type="compositionally biased region" description="Pro residues" evidence="10">
    <location>
        <begin position="55"/>
        <end position="65"/>
    </location>
</feature>
<reference evidence="14" key="2">
    <citation type="submission" date="2012-11" db="EMBL/GenBank/DDBJ databases">
        <authorList>
            <person name="Kuo A."/>
            <person name="Curtis B.A."/>
            <person name="Tanifuji G."/>
            <person name="Burki F."/>
            <person name="Gruber A."/>
            <person name="Irimia M."/>
            <person name="Maruyama S."/>
            <person name="Arias M.C."/>
            <person name="Ball S.G."/>
            <person name="Gile G.H."/>
            <person name="Hirakawa Y."/>
            <person name="Hopkins J.F."/>
            <person name="Rensing S.A."/>
            <person name="Schmutz J."/>
            <person name="Symeonidi A."/>
            <person name="Elias M."/>
            <person name="Eveleigh R.J."/>
            <person name="Herman E.K."/>
            <person name="Klute M.J."/>
            <person name="Nakayama T."/>
            <person name="Obornik M."/>
            <person name="Reyes-Prieto A."/>
            <person name="Armbrust E.V."/>
            <person name="Aves S.J."/>
            <person name="Beiko R.G."/>
            <person name="Coutinho P."/>
            <person name="Dacks J.B."/>
            <person name="Durnford D.G."/>
            <person name="Fast N.M."/>
            <person name="Green B.R."/>
            <person name="Grisdale C."/>
            <person name="Hempe F."/>
            <person name="Henrissat B."/>
            <person name="Hoppner M.P."/>
            <person name="Ishida K.-I."/>
            <person name="Kim E."/>
            <person name="Koreny L."/>
            <person name="Kroth P.G."/>
            <person name="Liu Y."/>
            <person name="Malik S.-B."/>
            <person name="Maier U.G."/>
            <person name="McRose D."/>
            <person name="Mock T."/>
            <person name="Neilson J.A."/>
            <person name="Onodera N.T."/>
            <person name="Poole A.M."/>
            <person name="Pritham E.J."/>
            <person name="Richards T.A."/>
            <person name="Rocap G."/>
            <person name="Roy S.W."/>
            <person name="Sarai C."/>
            <person name="Schaack S."/>
            <person name="Shirato S."/>
            <person name="Slamovits C.H."/>
            <person name="Spencer D.F."/>
            <person name="Suzuki S."/>
            <person name="Worden A.Z."/>
            <person name="Zauner S."/>
            <person name="Barry K."/>
            <person name="Bell C."/>
            <person name="Bharti A.K."/>
            <person name="Crow J.A."/>
            <person name="Grimwood J."/>
            <person name="Kramer R."/>
            <person name="Lindquist E."/>
            <person name="Lucas S."/>
            <person name="Salamov A."/>
            <person name="McFadden G.I."/>
            <person name="Lane C.E."/>
            <person name="Keeling P.J."/>
            <person name="Gray M.W."/>
            <person name="Grigoriev I.V."/>
            <person name="Archibald J.M."/>
        </authorList>
    </citation>
    <scope>NUCLEOTIDE SEQUENCE</scope>
    <source>
        <strain evidence="14">CCMP2712</strain>
    </source>
</reference>
<dbReference type="InterPro" id="IPR031846">
    <property type="entry name" value="Hvcn1"/>
</dbReference>
<proteinExistence type="predicted"/>
<organism evidence="12">
    <name type="scientific">Guillardia theta (strain CCMP2712)</name>
    <name type="common">Cryptophyte</name>
    <dbReference type="NCBI Taxonomy" id="905079"/>
    <lineage>
        <taxon>Eukaryota</taxon>
        <taxon>Cryptophyceae</taxon>
        <taxon>Pyrenomonadales</taxon>
        <taxon>Geminigeraceae</taxon>
        <taxon>Guillardia</taxon>
    </lineage>
</organism>